<feature type="binding site" description="axial binding residue" evidence="14">
    <location>
        <position position="449"/>
    </location>
    <ligand>
        <name>heme</name>
        <dbReference type="ChEBI" id="CHEBI:30413"/>
    </ligand>
    <ligandPart>
        <name>Fe</name>
        <dbReference type="ChEBI" id="CHEBI:18248"/>
    </ligandPart>
</feature>
<evidence type="ECO:0000256" key="5">
    <source>
        <dbReference type="ARBA" id="ARBA00010617"/>
    </source>
</evidence>
<evidence type="ECO:0000256" key="3">
    <source>
        <dbReference type="ARBA" id="ARBA00004174"/>
    </source>
</evidence>
<dbReference type="GO" id="GO:0020037">
    <property type="term" value="F:heme binding"/>
    <property type="evidence" value="ECO:0007669"/>
    <property type="project" value="InterPro"/>
</dbReference>
<keyword evidence="10 15" id="KW-0560">Oxidoreductase</keyword>
<keyword evidence="6 14" id="KW-0349">Heme</keyword>
<comment type="similarity">
    <text evidence="5 15">Belongs to the cytochrome P450 family.</text>
</comment>
<keyword evidence="11 14" id="KW-0408">Iron</keyword>
<evidence type="ECO:0000256" key="7">
    <source>
        <dbReference type="ARBA" id="ARBA00022723"/>
    </source>
</evidence>
<keyword evidence="7 14" id="KW-0479">Metal-binding</keyword>
<dbReference type="InterPro" id="IPR017972">
    <property type="entry name" value="Cyt_P450_CS"/>
</dbReference>
<keyword evidence="18" id="KW-1185">Reference proteome</keyword>
<evidence type="ECO:0000313" key="17">
    <source>
        <dbReference type="EMBL" id="KAJ1522853.1"/>
    </source>
</evidence>
<dbReference type="GO" id="GO:0005789">
    <property type="term" value="C:endoplasmic reticulum membrane"/>
    <property type="evidence" value="ECO:0007669"/>
    <property type="project" value="UniProtKB-SubCell"/>
</dbReference>
<comment type="subcellular location">
    <subcellularLocation>
        <location evidence="4">Endoplasmic reticulum membrane</location>
        <topology evidence="4">Peripheral membrane protein</topology>
    </subcellularLocation>
    <subcellularLocation>
        <location evidence="3">Microsome membrane</location>
        <topology evidence="3">Peripheral membrane protein</topology>
    </subcellularLocation>
</comment>
<keyword evidence="16" id="KW-0812">Transmembrane</keyword>
<dbReference type="InterPro" id="IPR036396">
    <property type="entry name" value="Cyt_P450_sf"/>
</dbReference>
<feature type="transmembrane region" description="Helical" evidence="16">
    <location>
        <begin position="6"/>
        <end position="25"/>
    </location>
</feature>
<evidence type="ECO:0000256" key="12">
    <source>
        <dbReference type="ARBA" id="ARBA00023033"/>
    </source>
</evidence>
<dbReference type="Proteomes" id="UP001075354">
    <property type="component" value="Chromosome 11"/>
</dbReference>
<accession>A0AAV7XCD3</accession>
<reference evidence="17" key="1">
    <citation type="submission" date="2022-12" db="EMBL/GenBank/DDBJ databases">
        <title>Chromosome-level genome assembly of the bean flower thrips Megalurothrips usitatus.</title>
        <authorList>
            <person name="Ma L."/>
            <person name="Liu Q."/>
            <person name="Li H."/>
            <person name="Cai W."/>
        </authorList>
    </citation>
    <scope>NUCLEOTIDE SEQUENCE</scope>
    <source>
        <strain evidence="17">Cailab_2022a</strain>
    </source>
</reference>
<sequence length="504" mass="56229">MLSELPAWVPLGLAVAAVLASYLLWIHTHWARRGVPHARPRFLLGNLWDSAIQKRTHGSVLQDIYRQFDDQPFVGVYKALMTPVLLVKDPVLIQEVLVKNFGSFQNNETVFPAGKDEVFSDNPFMAEFERWKDLRTRMSQAFTPARVRLAFDDIAFSGQKLVDFLVATGDKTSLDGDVLVKRFTAHASVRVLFGLESNTLEPGKEPGPFYEMGHKLFNSDSFMVKLKFIAFFSCPSLLNILGYSFVNQDTLAFFRKLILDSVQYRAKEGITRDDFVDHAAKLILADGKVDDEALRSSTARAINAFVETFETAATSVAATLVLLAANPEVQGKLRAELRGAFPAGKLTTYDELLALPYLDCVCKEAMRYFPPGDTLRRCCTKPTTLRASTGETVSLRPGDAVYIGVQALHHDPAYYSHPDEFYPEHFSEEESAARPKCTYLAFSDGPRMCPGYRFGTLQVKVALASVLLHLEVLPAPELVLPPQRDPKATVMGILGGPWLRFRPI</sequence>
<evidence type="ECO:0000256" key="15">
    <source>
        <dbReference type="RuleBase" id="RU000461"/>
    </source>
</evidence>
<evidence type="ECO:0000256" key="2">
    <source>
        <dbReference type="ARBA" id="ARBA00003690"/>
    </source>
</evidence>
<organism evidence="17 18">
    <name type="scientific">Megalurothrips usitatus</name>
    <name type="common">bean blossom thrips</name>
    <dbReference type="NCBI Taxonomy" id="439358"/>
    <lineage>
        <taxon>Eukaryota</taxon>
        <taxon>Metazoa</taxon>
        <taxon>Ecdysozoa</taxon>
        <taxon>Arthropoda</taxon>
        <taxon>Hexapoda</taxon>
        <taxon>Insecta</taxon>
        <taxon>Pterygota</taxon>
        <taxon>Neoptera</taxon>
        <taxon>Paraneoptera</taxon>
        <taxon>Thysanoptera</taxon>
        <taxon>Terebrantia</taxon>
        <taxon>Thripoidea</taxon>
        <taxon>Thripidae</taxon>
        <taxon>Megalurothrips</taxon>
    </lineage>
</organism>
<dbReference type="CDD" id="cd11056">
    <property type="entry name" value="CYP6-like"/>
    <property type="match status" value="1"/>
</dbReference>
<dbReference type="PANTHER" id="PTHR24292:SF84">
    <property type="entry name" value="CYTOCHROME P450 28A5-RELATED"/>
    <property type="match status" value="1"/>
</dbReference>
<gene>
    <name evidence="17" type="ORF">ONE63_002001</name>
</gene>
<evidence type="ECO:0000256" key="13">
    <source>
        <dbReference type="ARBA" id="ARBA00023136"/>
    </source>
</evidence>
<evidence type="ECO:0000256" key="16">
    <source>
        <dbReference type="SAM" id="Phobius"/>
    </source>
</evidence>
<name>A0AAV7XCD3_9NEOP</name>
<dbReference type="GO" id="GO:0004497">
    <property type="term" value="F:monooxygenase activity"/>
    <property type="evidence" value="ECO:0007669"/>
    <property type="project" value="UniProtKB-KW"/>
</dbReference>
<comment type="cofactor">
    <cofactor evidence="1 14">
        <name>heme</name>
        <dbReference type="ChEBI" id="CHEBI:30413"/>
    </cofactor>
</comment>
<dbReference type="Pfam" id="PF00067">
    <property type="entry name" value="p450"/>
    <property type="match status" value="1"/>
</dbReference>
<evidence type="ECO:0000313" key="18">
    <source>
        <dbReference type="Proteomes" id="UP001075354"/>
    </source>
</evidence>
<dbReference type="GO" id="GO:0016705">
    <property type="term" value="F:oxidoreductase activity, acting on paired donors, with incorporation or reduction of molecular oxygen"/>
    <property type="evidence" value="ECO:0007669"/>
    <property type="project" value="InterPro"/>
</dbReference>
<evidence type="ECO:0000256" key="4">
    <source>
        <dbReference type="ARBA" id="ARBA00004406"/>
    </source>
</evidence>
<evidence type="ECO:0000256" key="8">
    <source>
        <dbReference type="ARBA" id="ARBA00022824"/>
    </source>
</evidence>
<dbReference type="SUPFAM" id="SSF48264">
    <property type="entry name" value="Cytochrome P450"/>
    <property type="match status" value="1"/>
</dbReference>
<evidence type="ECO:0000256" key="11">
    <source>
        <dbReference type="ARBA" id="ARBA00023004"/>
    </source>
</evidence>
<dbReference type="PROSITE" id="PS00086">
    <property type="entry name" value="CYTOCHROME_P450"/>
    <property type="match status" value="1"/>
</dbReference>
<dbReference type="Gene3D" id="1.10.630.10">
    <property type="entry name" value="Cytochrome P450"/>
    <property type="match status" value="1"/>
</dbReference>
<protein>
    <recommendedName>
        <fullName evidence="19">Cytochrome P450 6k1-like</fullName>
    </recommendedName>
</protein>
<dbReference type="AlphaFoldDB" id="A0AAV7XCD3"/>
<evidence type="ECO:0000256" key="6">
    <source>
        <dbReference type="ARBA" id="ARBA00022617"/>
    </source>
</evidence>
<keyword evidence="13 16" id="KW-0472">Membrane</keyword>
<dbReference type="InterPro" id="IPR002401">
    <property type="entry name" value="Cyt_P450_E_grp-I"/>
</dbReference>
<keyword evidence="16" id="KW-1133">Transmembrane helix</keyword>
<dbReference type="InterPro" id="IPR001128">
    <property type="entry name" value="Cyt_P450"/>
</dbReference>
<dbReference type="PRINTS" id="PR00463">
    <property type="entry name" value="EP450I"/>
</dbReference>
<evidence type="ECO:0000256" key="10">
    <source>
        <dbReference type="ARBA" id="ARBA00023002"/>
    </source>
</evidence>
<evidence type="ECO:0008006" key="19">
    <source>
        <dbReference type="Google" id="ProtNLM"/>
    </source>
</evidence>
<dbReference type="GO" id="GO:0005506">
    <property type="term" value="F:iron ion binding"/>
    <property type="evidence" value="ECO:0007669"/>
    <property type="project" value="InterPro"/>
</dbReference>
<dbReference type="PANTHER" id="PTHR24292">
    <property type="entry name" value="CYTOCHROME P450"/>
    <property type="match status" value="1"/>
</dbReference>
<dbReference type="EMBL" id="JAPTSV010000011">
    <property type="protein sequence ID" value="KAJ1522853.1"/>
    <property type="molecule type" value="Genomic_DNA"/>
</dbReference>
<comment type="function">
    <text evidence="2">May be involved in the metabolism of insect hormones and in the breakdown of synthetic insecticides.</text>
</comment>
<proteinExistence type="inferred from homology"/>
<evidence type="ECO:0000256" key="1">
    <source>
        <dbReference type="ARBA" id="ARBA00001971"/>
    </source>
</evidence>
<keyword evidence="9" id="KW-0492">Microsome</keyword>
<keyword evidence="8" id="KW-0256">Endoplasmic reticulum</keyword>
<evidence type="ECO:0000256" key="9">
    <source>
        <dbReference type="ARBA" id="ARBA00022848"/>
    </source>
</evidence>
<dbReference type="InterPro" id="IPR050476">
    <property type="entry name" value="Insect_CytP450_Detox"/>
</dbReference>
<comment type="caution">
    <text evidence="17">The sequence shown here is derived from an EMBL/GenBank/DDBJ whole genome shotgun (WGS) entry which is preliminary data.</text>
</comment>
<evidence type="ECO:0000256" key="14">
    <source>
        <dbReference type="PIRSR" id="PIRSR602401-1"/>
    </source>
</evidence>
<keyword evidence="12 15" id="KW-0503">Monooxygenase</keyword>